<dbReference type="Pfam" id="PF00196">
    <property type="entry name" value="GerE"/>
    <property type="match status" value="1"/>
</dbReference>
<evidence type="ECO:0008006" key="9">
    <source>
        <dbReference type="Google" id="ProtNLM"/>
    </source>
</evidence>
<dbReference type="SUPFAM" id="SSF52172">
    <property type="entry name" value="CheY-like"/>
    <property type="match status" value="1"/>
</dbReference>
<dbReference type="InterPro" id="IPR000792">
    <property type="entry name" value="Tscrpt_reg_LuxR_C"/>
</dbReference>
<dbReference type="Pfam" id="PF00072">
    <property type="entry name" value="Response_reg"/>
    <property type="match status" value="1"/>
</dbReference>
<protein>
    <recommendedName>
        <fullName evidence="9">Two-component transcriptional response regulator, LuxR family</fullName>
    </recommendedName>
</protein>
<evidence type="ECO:0000256" key="3">
    <source>
        <dbReference type="ARBA" id="ARBA00023125"/>
    </source>
</evidence>
<dbReference type="PANTHER" id="PTHR43214:SF41">
    <property type="entry name" value="NITRATE_NITRITE RESPONSE REGULATOR PROTEIN NARP"/>
    <property type="match status" value="1"/>
</dbReference>
<name>A0A6J4TLI4_9ACTN</name>
<dbReference type="InterPro" id="IPR011006">
    <property type="entry name" value="CheY-like_superfamily"/>
</dbReference>
<keyword evidence="2" id="KW-0805">Transcription regulation</keyword>
<dbReference type="CDD" id="cd06170">
    <property type="entry name" value="LuxR_C_like"/>
    <property type="match status" value="1"/>
</dbReference>
<dbReference type="SMART" id="SM00448">
    <property type="entry name" value="REC"/>
    <property type="match status" value="1"/>
</dbReference>
<dbReference type="InterPro" id="IPR016032">
    <property type="entry name" value="Sig_transdc_resp-reg_C-effctor"/>
</dbReference>
<keyword evidence="3" id="KW-0238">DNA-binding</keyword>
<evidence type="ECO:0000256" key="1">
    <source>
        <dbReference type="ARBA" id="ARBA00022553"/>
    </source>
</evidence>
<dbReference type="PROSITE" id="PS50043">
    <property type="entry name" value="HTH_LUXR_2"/>
    <property type="match status" value="1"/>
</dbReference>
<evidence type="ECO:0000256" key="2">
    <source>
        <dbReference type="ARBA" id="ARBA00023015"/>
    </source>
</evidence>
<sequence>MVGVRFFVRVAVSGWCPENREVPLVRILLVDRQPATRLGLRVLIGDTKGVEMVGEAANTDEALRLSEQLGPDLVIVDPDLGDRIGVCGELKALARPPRVLVYSDDNSRESVAAASLAGADGFVHKGTGTEVLPEAVRKTCAGERVWILGPAEPHSETTLRARIEAAKLTPREKDILDLLLKRRTNPEIAGHLHVSVNTVRTHVKNVLKELGAGSRRELLDERQAS</sequence>
<dbReference type="GO" id="GO:0006355">
    <property type="term" value="P:regulation of DNA-templated transcription"/>
    <property type="evidence" value="ECO:0007669"/>
    <property type="project" value="InterPro"/>
</dbReference>
<keyword evidence="1 5" id="KW-0597">Phosphoprotein</keyword>
<feature type="modified residue" description="4-aspartylphosphate" evidence="5">
    <location>
        <position position="77"/>
    </location>
</feature>
<feature type="domain" description="HTH luxR-type" evidence="6">
    <location>
        <begin position="161"/>
        <end position="225"/>
    </location>
</feature>
<gene>
    <name evidence="8" type="ORF">AVDCRST_MAG05-3953</name>
</gene>
<dbReference type="EMBL" id="CADCVM010000435">
    <property type="protein sequence ID" value="CAA9525738.1"/>
    <property type="molecule type" value="Genomic_DNA"/>
</dbReference>
<dbReference type="SUPFAM" id="SSF46894">
    <property type="entry name" value="C-terminal effector domain of the bipartite response regulators"/>
    <property type="match status" value="1"/>
</dbReference>
<dbReference type="InterPro" id="IPR039420">
    <property type="entry name" value="WalR-like"/>
</dbReference>
<dbReference type="PROSITE" id="PS50110">
    <property type="entry name" value="RESPONSE_REGULATORY"/>
    <property type="match status" value="1"/>
</dbReference>
<dbReference type="GO" id="GO:0000160">
    <property type="term" value="P:phosphorelay signal transduction system"/>
    <property type="evidence" value="ECO:0007669"/>
    <property type="project" value="InterPro"/>
</dbReference>
<dbReference type="CDD" id="cd17535">
    <property type="entry name" value="REC_NarL-like"/>
    <property type="match status" value="1"/>
</dbReference>
<evidence type="ECO:0000256" key="5">
    <source>
        <dbReference type="PROSITE-ProRule" id="PRU00169"/>
    </source>
</evidence>
<reference evidence="8" key="1">
    <citation type="submission" date="2020-02" db="EMBL/GenBank/DDBJ databases">
        <authorList>
            <person name="Meier V. D."/>
        </authorList>
    </citation>
    <scope>NUCLEOTIDE SEQUENCE</scope>
    <source>
        <strain evidence="8">AVDCRST_MAG05</strain>
    </source>
</reference>
<proteinExistence type="predicted"/>
<accession>A0A6J4TLI4</accession>
<dbReference type="AlphaFoldDB" id="A0A6J4TLI4"/>
<dbReference type="SMART" id="SM00421">
    <property type="entry name" value="HTH_LUXR"/>
    <property type="match status" value="1"/>
</dbReference>
<dbReference type="PANTHER" id="PTHR43214">
    <property type="entry name" value="TWO-COMPONENT RESPONSE REGULATOR"/>
    <property type="match status" value="1"/>
</dbReference>
<dbReference type="InterPro" id="IPR058245">
    <property type="entry name" value="NreC/VraR/RcsB-like_REC"/>
</dbReference>
<dbReference type="InterPro" id="IPR001789">
    <property type="entry name" value="Sig_transdc_resp-reg_receiver"/>
</dbReference>
<feature type="domain" description="Response regulatory" evidence="7">
    <location>
        <begin position="26"/>
        <end position="140"/>
    </location>
</feature>
<dbReference type="Gene3D" id="3.40.50.2300">
    <property type="match status" value="1"/>
</dbReference>
<evidence type="ECO:0000259" key="6">
    <source>
        <dbReference type="PROSITE" id="PS50043"/>
    </source>
</evidence>
<evidence type="ECO:0000259" key="7">
    <source>
        <dbReference type="PROSITE" id="PS50110"/>
    </source>
</evidence>
<dbReference type="GO" id="GO:0003677">
    <property type="term" value="F:DNA binding"/>
    <property type="evidence" value="ECO:0007669"/>
    <property type="project" value="UniProtKB-KW"/>
</dbReference>
<dbReference type="PRINTS" id="PR00038">
    <property type="entry name" value="HTHLUXR"/>
</dbReference>
<evidence type="ECO:0000313" key="8">
    <source>
        <dbReference type="EMBL" id="CAA9525738.1"/>
    </source>
</evidence>
<keyword evidence="4" id="KW-0804">Transcription</keyword>
<evidence type="ECO:0000256" key="4">
    <source>
        <dbReference type="ARBA" id="ARBA00023163"/>
    </source>
</evidence>
<organism evidence="8">
    <name type="scientific">uncultured Rubrobacteraceae bacterium</name>
    <dbReference type="NCBI Taxonomy" id="349277"/>
    <lineage>
        <taxon>Bacteria</taxon>
        <taxon>Bacillati</taxon>
        <taxon>Actinomycetota</taxon>
        <taxon>Rubrobacteria</taxon>
        <taxon>Rubrobacterales</taxon>
        <taxon>Rubrobacteraceae</taxon>
        <taxon>environmental samples</taxon>
    </lineage>
</organism>